<reference evidence="2 4" key="9">
    <citation type="journal article" date="2015" name="G3 (Bethesda)">
        <title>Gene Model Annotations for Drosophila melanogaster: Impact of High-Throughput Data.</title>
        <authorList>
            <consortium name="FlyBase Consortium"/>
            <person name="Matthews B.B."/>
            <person name="Dos Santos G."/>
            <person name="Crosby M.A."/>
            <person name="Emmert D.B."/>
            <person name="St Pierre S.E."/>
            <person name="Gramates L.S."/>
            <person name="Zhou P."/>
            <person name="Schroeder A.J."/>
            <person name="Falls K."/>
            <person name="Strelets V."/>
            <person name="Russo S.M."/>
            <person name="Gelbart W.M."/>
            <person name="null"/>
        </authorList>
    </citation>
    <scope>NUCLEOTIDE SEQUENCE [LARGE SCALE GENOMIC DNA]</scope>
    <source>
        <strain evidence="4">Berkeley</strain>
    </source>
</reference>
<reference evidence="2 4" key="1">
    <citation type="journal article" date="2000" name="Science">
        <title>The genome sequence of Drosophila melanogaster.</title>
        <authorList>
            <person name="Adams M.D."/>
            <person name="Celniker S.E."/>
            <person name="Holt R.A."/>
            <person name="Evans C.A."/>
            <person name="Gocayne J.D."/>
            <person name="Amanatides P.G."/>
            <person name="Scherer S.E."/>
            <person name="Li P.W."/>
            <person name="Hoskins R.A."/>
            <person name="Galle R.F."/>
            <person name="George R.A."/>
            <person name="Lewis S.E."/>
            <person name="Richards S."/>
            <person name="Ashburner M."/>
            <person name="Henderson S.N."/>
            <person name="Sutton G.G."/>
            <person name="Wortman J.R."/>
            <person name="Yandell M.D."/>
            <person name="Zhang Q."/>
            <person name="Chen L.X."/>
            <person name="Brandon R.C."/>
            <person name="Rogers Y.H."/>
            <person name="Blazej R.G."/>
            <person name="Champe M."/>
            <person name="Pfeiffer B.D."/>
            <person name="Wan K.H."/>
            <person name="Doyle C."/>
            <person name="Baxter E.G."/>
            <person name="Helt G."/>
            <person name="Nelson C.R."/>
            <person name="Gabor G.L."/>
            <person name="Abril J.F."/>
            <person name="Agbayani A."/>
            <person name="An H.J."/>
            <person name="Andrews-Pfannkoch C."/>
            <person name="Baldwin D."/>
            <person name="Ballew R.M."/>
            <person name="Basu A."/>
            <person name="Baxendale J."/>
            <person name="Bayraktaroglu L."/>
            <person name="Beasley E.M."/>
            <person name="Beeson K.Y."/>
            <person name="Benos P.V."/>
            <person name="Berman B.P."/>
            <person name="Bhandari D."/>
            <person name="Bolshakov S."/>
            <person name="Borkova D."/>
            <person name="Botchan M.R."/>
            <person name="Bouck J."/>
            <person name="Brokstein P."/>
            <person name="Brottier P."/>
            <person name="Burtis K.C."/>
            <person name="Busam D.A."/>
            <person name="Butler H."/>
            <person name="Cadieu E."/>
            <person name="Center A."/>
            <person name="Chandra I."/>
            <person name="Cherry J.M."/>
            <person name="Cawley S."/>
            <person name="Dahlke C."/>
            <person name="Davenport L.B."/>
            <person name="Davies P."/>
            <person name="de Pablos B."/>
            <person name="Delcher A."/>
            <person name="Deng Z."/>
            <person name="Mays A.D."/>
            <person name="Dew I."/>
            <person name="Dietz S.M."/>
            <person name="Dodson K."/>
            <person name="Doup L.E."/>
            <person name="Downes M."/>
            <person name="Dugan-Rocha S."/>
            <person name="Dunkov B.C."/>
            <person name="Dunn P."/>
            <person name="Durbin K.J."/>
            <person name="Evangelista C.C."/>
            <person name="Ferraz C."/>
            <person name="Ferriera S."/>
            <person name="Fleischmann W."/>
            <person name="Fosler C."/>
            <person name="Gabrielian A.E."/>
            <person name="Garg N.S."/>
            <person name="Gelbart W.M."/>
            <person name="Glasser K."/>
            <person name="Glodek A."/>
            <person name="Gong F."/>
            <person name="Gorrell J.H."/>
            <person name="Gu Z."/>
            <person name="Guan P."/>
            <person name="Harris M."/>
            <person name="Harris N.L."/>
            <person name="Harvey D."/>
            <person name="Heiman T.J."/>
            <person name="Hernandez J.R."/>
            <person name="Houck J."/>
            <person name="Hostin D."/>
            <person name="Houston K.A."/>
            <person name="Howland T.J."/>
            <person name="Wei M.H."/>
            <person name="Ibegwam C."/>
            <person name="Jalali M."/>
            <person name="Kalush F."/>
            <person name="Karpen G.H."/>
            <person name="Ke Z."/>
            <person name="Kennison J.A."/>
            <person name="Ketchum K.A."/>
            <person name="Kimmel B.E."/>
            <person name="Kodira C.D."/>
            <person name="Kraft C."/>
            <person name="Kravitz S."/>
            <person name="Kulp D."/>
            <person name="Lai Z."/>
            <person name="Lasko P."/>
            <person name="Lei Y."/>
            <person name="Levitsky A.A."/>
            <person name="Li J."/>
            <person name="Li Z."/>
            <person name="Liang Y."/>
            <person name="Lin X."/>
            <person name="Liu X."/>
            <person name="Mattei B."/>
            <person name="McIntosh T.C."/>
            <person name="McLeod M.P."/>
            <person name="McPherson D."/>
            <person name="Merkulov G."/>
            <person name="Milshina N.V."/>
            <person name="Mobarry C."/>
            <person name="Morris J."/>
            <person name="Moshrefi A."/>
            <person name="Mount S.M."/>
            <person name="Moy M."/>
            <person name="Murphy B."/>
            <person name="Murphy L."/>
            <person name="Muzny D.M."/>
            <person name="Nelson D.L."/>
            <person name="Nelson D.R."/>
            <person name="Nelson K.A."/>
            <person name="Nixon K."/>
            <person name="Nusskern D.R."/>
            <person name="Pacleb J.M."/>
            <person name="Palazzolo M."/>
            <person name="Pittman G.S."/>
            <person name="Pan S."/>
            <person name="Pollard J."/>
            <person name="Puri V."/>
            <person name="Reese M.G."/>
            <person name="Reinert K."/>
            <person name="Remington K."/>
            <person name="Saunders R.D."/>
            <person name="Scheeler F."/>
            <person name="Shen H."/>
            <person name="Shue B.C."/>
            <person name="Siden-Kiamos I."/>
            <person name="Simpson M."/>
            <person name="Skupski M.P."/>
            <person name="Smith T."/>
            <person name="Spier E."/>
            <person name="Spradling A.C."/>
            <person name="Stapleton M."/>
            <person name="Strong R."/>
            <person name="Sun E."/>
            <person name="Svirskas R."/>
            <person name="Tector C."/>
            <person name="Turner R."/>
            <person name="Venter E."/>
            <person name="Wang A.H."/>
            <person name="Wang X."/>
            <person name="Wang Z.Y."/>
            <person name="Wassarman D.A."/>
            <person name="Weinstock G.M."/>
            <person name="Weissenbach J."/>
            <person name="Williams S.M."/>
            <person name="WoodageT"/>
            <person name="Worley K.C."/>
            <person name="Wu D."/>
            <person name="Yang S."/>
            <person name="Yao Q.A."/>
            <person name="Ye J."/>
            <person name="Yeh R.F."/>
            <person name="Zaveri J.S."/>
            <person name="Zhan M."/>
            <person name="Zhang G."/>
            <person name="Zhao Q."/>
            <person name="Zheng L."/>
            <person name="Zheng X.H."/>
            <person name="Zhong F.N."/>
            <person name="Zhong W."/>
            <person name="Zhou X."/>
            <person name="Zhu S."/>
            <person name="Zhu X."/>
            <person name="Smith H.O."/>
            <person name="Gibbs R.A."/>
            <person name="Myers E.W."/>
            <person name="Rubin G.M."/>
            <person name="Venter J.C."/>
        </authorList>
    </citation>
    <scope>NUCLEOTIDE SEQUENCE [LARGE SCALE GENOMIC DNA]</scope>
    <source>
        <strain evidence="4">Berkeley</strain>
    </source>
</reference>
<evidence type="ECO:0000313" key="4">
    <source>
        <dbReference type="Proteomes" id="UP000000803"/>
    </source>
</evidence>
<reference evidence="2 4" key="5">
    <citation type="journal article" date="2002" name="Genome Biol.">
        <title>Heterochromatic sequences in a Drosophila whole-genome shotgun assembly.</title>
        <authorList>
            <person name="Hoskins R.A."/>
            <person name="Smith C.D."/>
            <person name="Carlson J.W."/>
            <person name="Carvalho A.B."/>
            <person name="Halpern A."/>
            <person name="Kaminker J.S."/>
            <person name="Kennedy C."/>
            <person name="Mungall C.J."/>
            <person name="Sullivan B.A."/>
            <person name="Sutton G.G."/>
            <person name="Yasuhara J.C."/>
            <person name="Wakimoto B.T."/>
            <person name="Myers E.W."/>
            <person name="Celniker S.E."/>
            <person name="Rubin G.M."/>
            <person name="Karpen G.H."/>
        </authorList>
    </citation>
    <scope>NUCLEOTIDE SEQUENCE [LARGE SCALE GENOMIC DNA]</scope>
    <source>
        <strain evidence="4">Berkeley</strain>
    </source>
</reference>
<dbReference type="OrthoDB" id="8032802at2759"/>
<name>M9MSF6_DROME</name>
<dbReference type="HOGENOM" id="CLU_1779416_0_0_1"/>
<dbReference type="PaxDb" id="7227-FBpp0292989"/>
<evidence type="ECO:0000313" key="3">
    <source>
        <dbReference type="FlyBase" id="FBgn0262101"/>
    </source>
</evidence>
<dbReference type="GeneID" id="10178809"/>
<accession>M9MSF6</accession>
<dbReference type="InParanoid" id="M9MSF6"/>
<dbReference type="OMA" id="LCAYNIG"/>
<proteinExistence type="predicted"/>
<feature type="domain" description="DUF4806" evidence="1">
    <location>
        <begin position="48"/>
        <end position="126"/>
    </location>
</feature>
<sequence>MEKRSERIRQRLRAAQLEENTKQAASNMALVNKVLLGGKAKNVPEDEAFPVSSDKDLVALELKISESEESKKRYIKAVTKLLKRNNLSKTIKSVMAEQLLCAYNISGRNGRKALKSFPQFFSVLIDCIGSLVGQQAAERALSHALGCVKNNANKKKKKTM</sequence>
<reference evidence="2 4" key="6">
    <citation type="journal article" date="2005" name="PLoS Comput. Biol.">
        <title>Combined evidence annotation of transposable elements in genome sequences.</title>
        <authorList>
            <person name="Quesneville H."/>
            <person name="Bergman C.M."/>
            <person name="Andrieu O."/>
            <person name="Autard D."/>
            <person name="Nouaud D."/>
            <person name="Ashburner M."/>
            <person name="Anxolabehere D."/>
        </authorList>
    </citation>
    <scope>NUCLEOTIDE SEQUENCE [LARGE SCALE GENOMIC DNA]</scope>
    <source>
        <strain evidence="4">Berkeley</strain>
    </source>
</reference>
<dbReference type="RefSeq" id="NP_001188661.1">
    <property type="nucleotide sequence ID" value="NM_001201732.2"/>
</dbReference>
<dbReference type="Bgee" id="FBgn0262101">
    <property type="expression patterns" value="Expressed in spermatogonium in testis and 13 other cell types or tissues"/>
</dbReference>
<dbReference type="AlphaFoldDB" id="M9MSF6"/>
<reference evidence="2 4" key="10">
    <citation type="journal article" date="2015" name="G3 (Bethesda)">
        <title>Gene Model Annotations for Drosophila melanogaster: The Rule-Benders.</title>
        <authorList>
            <consortium name="FlyBase Consortium"/>
            <person name="Crosby M.A."/>
            <person name="Gramates L.S."/>
            <person name="Dos Santos G."/>
            <person name="Matthews B.B."/>
            <person name="St Pierre S.E."/>
            <person name="Zhou P."/>
            <person name="Schroeder A.J."/>
            <person name="Falls K."/>
            <person name="Emmert D.B."/>
            <person name="Russo S.M."/>
            <person name="Gelbart W.M."/>
            <person name="null"/>
        </authorList>
    </citation>
    <scope>NUCLEOTIDE SEQUENCE [LARGE SCALE GENOMIC DNA]</scope>
    <source>
        <strain evidence="4">Berkeley</strain>
    </source>
</reference>
<reference evidence="2 4" key="2">
    <citation type="journal article" date="2002" name="Genome Biol.">
        <title>Finishing a whole-genome shotgun: release 3 of the Drosophila melanogaster euchromatic genome sequence.</title>
        <authorList>
            <person name="Celniker S.E."/>
            <person name="Wheeler D.A."/>
            <person name="Kronmiller B."/>
            <person name="Carlson J.W."/>
            <person name="Halpern A."/>
            <person name="Patel S."/>
            <person name="Adams M."/>
            <person name="Champe M."/>
            <person name="Dugan S.P."/>
            <person name="Frise E."/>
            <person name="Hodgson A."/>
            <person name="George R.A."/>
            <person name="Hoskins R.A."/>
            <person name="Laverty T."/>
            <person name="Muzny D.M."/>
            <person name="Nelson C.R."/>
            <person name="Pacleb J.M."/>
            <person name="Park S."/>
            <person name="Pfeiffer B.D."/>
            <person name="Richards S."/>
            <person name="Sodergren E.J."/>
            <person name="Svirskas R."/>
            <person name="Tabor P.E."/>
            <person name="Wan K."/>
            <person name="Stapleton M."/>
            <person name="Sutton G.G."/>
            <person name="Venter C."/>
            <person name="Weinstock G."/>
            <person name="Scherer S.E."/>
            <person name="Myers E.W."/>
            <person name="Gibbs R.A."/>
            <person name="Rubin G.M."/>
        </authorList>
    </citation>
    <scope>NUCLEOTIDE SEQUENCE [LARGE SCALE GENOMIC DNA]</scope>
    <source>
        <strain evidence="4">Berkeley</strain>
    </source>
</reference>
<evidence type="ECO:0000259" key="1">
    <source>
        <dbReference type="Pfam" id="PF16064"/>
    </source>
</evidence>
<evidence type="ECO:0000313" key="2">
    <source>
        <dbReference type="EMBL" id="ADV37743.1"/>
    </source>
</evidence>
<reference evidence="2 4" key="3">
    <citation type="journal article" date="2002" name="Genome Biol.">
        <title>Annotation of the Drosophila melanogaster euchromatic genome: a systematic review.</title>
        <authorList>
            <person name="Misra S."/>
            <person name="Crosby M.A."/>
            <person name="Mungall C.J."/>
            <person name="Matthews B.B."/>
            <person name="Campbell K.S."/>
            <person name="Hradecky P."/>
            <person name="Huang Y."/>
            <person name="Kaminker J.S."/>
            <person name="Millburn G.H."/>
            <person name="Prochnik S.E."/>
            <person name="Smith C.D."/>
            <person name="Tupy J.L."/>
            <person name="Whitfied E.J."/>
            <person name="Bayraktaroglu L."/>
            <person name="Berman B.P."/>
            <person name="Bettencourt B.R."/>
            <person name="Celniker S.E."/>
            <person name="de Grey A.D."/>
            <person name="Drysdale R.A."/>
            <person name="Harris N.L."/>
            <person name="Richter J."/>
            <person name="Russo S."/>
            <person name="Schroeder A.J."/>
            <person name="Shu S.Q."/>
            <person name="Stapleton M."/>
            <person name="Yamada C."/>
            <person name="Ashburner M."/>
            <person name="Gelbart W.M."/>
            <person name="Rubin G.M."/>
            <person name="Lewis S.E."/>
        </authorList>
    </citation>
    <scope>GENOME REANNOTATION</scope>
    <source>
        <strain evidence="4">Berkeley</strain>
    </source>
</reference>
<gene>
    <name evidence="2" type="primary">Dmel\CG42854</name>
    <name evidence="2 3" type="ORF">CG42854</name>
    <name evidence="2" type="ORF">Dmel_CG42854</name>
</gene>
<protein>
    <recommendedName>
        <fullName evidence="1">DUF4806 domain-containing protein</fullName>
    </recommendedName>
</protein>
<dbReference type="InterPro" id="IPR032071">
    <property type="entry name" value="DUF4806"/>
</dbReference>
<reference evidence="2 4" key="4">
    <citation type="journal article" date="2002" name="Genome Biol.">
        <title>The transposable elements of the Drosophila melanogaster euchromatin: a genomics perspective.</title>
        <authorList>
            <person name="Kaminker J.S."/>
            <person name="Bergman C.M."/>
            <person name="Kronmiller B."/>
            <person name="Carlson J."/>
            <person name="Svirskas R."/>
            <person name="Patel S."/>
            <person name="Frise E."/>
            <person name="Wheeler D.A."/>
            <person name="Lewis S.E."/>
            <person name="Rubin G.M."/>
            <person name="Ashburner M."/>
            <person name="Celniker S.E."/>
        </authorList>
    </citation>
    <scope>NUCLEOTIDE SEQUENCE [LARGE SCALE GENOMIC DNA]</scope>
    <source>
        <strain evidence="4">Berkeley</strain>
    </source>
</reference>
<reference evidence="2 4" key="7">
    <citation type="journal article" date="2007" name="Science">
        <title>The Release 5.1 annotation of Drosophila melanogaster heterochromatin.</title>
        <authorList>
            <person name="Smith C.D."/>
            <person name="Shu S."/>
            <person name="Mungall C.J."/>
            <person name="Karpen G.H."/>
        </authorList>
    </citation>
    <scope>NUCLEOTIDE SEQUENCE [LARGE SCALE GENOMIC DNA]</scope>
    <source>
        <strain evidence="4">Berkeley</strain>
    </source>
</reference>
<dbReference type="AGR" id="FB:FBgn0262101"/>
<dbReference type="STRING" id="7227.FBpp0292989"/>
<organism evidence="2 4">
    <name type="scientific">Drosophila melanogaster</name>
    <name type="common">Fruit fly</name>
    <dbReference type="NCBI Taxonomy" id="7227"/>
    <lineage>
        <taxon>Eukaryota</taxon>
        <taxon>Metazoa</taxon>
        <taxon>Ecdysozoa</taxon>
        <taxon>Arthropoda</taxon>
        <taxon>Hexapoda</taxon>
        <taxon>Insecta</taxon>
        <taxon>Pterygota</taxon>
        <taxon>Neoptera</taxon>
        <taxon>Endopterygota</taxon>
        <taxon>Diptera</taxon>
        <taxon>Brachycera</taxon>
        <taxon>Muscomorpha</taxon>
        <taxon>Ephydroidea</taxon>
        <taxon>Drosophilidae</taxon>
        <taxon>Drosophila</taxon>
        <taxon>Sophophora</taxon>
    </lineage>
</organism>
<dbReference type="PhylomeDB" id="M9MSF6"/>
<dbReference type="Pfam" id="PF16064">
    <property type="entry name" value="DUF4806"/>
    <property type="match status" value="1"/>
</dbReference>
<dbReference type="KEGG" id="dme:Dmel_CG42854"/>
<dbReference type="FlyBase" id="FBgn0262101">
    <property type="gene designation" value="CG42854"/>
</dbReference>
<keyword evidence="4" id="KW-1185">Reference proteome</keyword>
<reference evidence="2 4" key="8">
    <citation type="journal article" date="2007" name="Science">
        <title>Sequence finishing and mapping of Drosophila melanogaster heterochromatin.</title>
        <authorList>
            <person name="Hoskins R.A."/>
            <person name="Carlson J.W."/>
            <person name="Kennedy C."/>
            <person name="Acevedo D."/>
            <person name="Evans-Holm M."/>
            <person name="Frise E."/>
            <person name="Wan K.H."/>
            <person name="Park S."/>
            <person name="Mendez-Lago M."/>
            <person name="Rossi F."/>
            <person name="Villasante A."/>
            <person name="Dimitri P."/>
            <person name="Karpen G.H."/>
            <person name="Celniker S.E."/>
        </authorList>
    </citation>
    <scope>NUCLEOTIDE SEQUENCE [LARGE SCALE GENOMIC DNA]</scope>
    <source>
        <strain evidence="4">Berkeley</strain>
    </source>
</reference>
<reference evidence="2 4" key="11">
    <citation type="journal article" date="2015" name="Genome Res.">
        <title>The Release 6 reference sequence of the Drosophila melanogaster genome.</title>
        <authorList>
            <person name="Hoskins R.A."/>
            <person name="Carlson J.W."/>
            <person name="Wan K.H."/>
            <person name="Park S."/>
            <person name="Mendez I."/>
            <person name="Galle S.E."/>
            <person name="Booth B.W."/>
            <person name="Pfeiffer B.D."/>
            <person name="George R.A."/>
            <person name="Svirskas R."/>
            <person name="Krzywinski M."/>
            <person name="Schein J."/>
            <person name="Accardo M.C."/>
            <person name="Damia E."/>
            <person name="Messina G."/>
            <person name="Mendez-Lago M."/>
            <person name="de Pablos B."/>
            <person name="Demakova O.V."/>
            <person name="Andreyeva E.N."/>
            <person name="Boldyreva L.V."/>
            <person name="Marra M."/>
            <person name="Carvalho A.B."/>
            <person name="Dimitri P."/>
            <person name="Villasante A."/>
            <person name="Zhimulev I.F."/>
            <person name="Rubin G.M."/>
            <person name="Karpen G.H."/>
            <person name="Celniker S.E."/>
        </authorList>
    </citation>
    <scope>NUCLEOTIDE SEQUENCE [LARGE SCALE GENOMIC DNA]</scope>
    <source>
        <strain evidence="4">Berkeley</strain>
    </source>
</reference>
<dbReference type="VEuPathDB" id="VectorBase:FBgn0262101"/>
<dbReference type="Proteomes" id="UP000000803">
    <property type="component" value="Chromosome X"/>
</dbReference>
<dbReference type="BioGRID-ORCS" id="10178809">
    <property type="hits" value="0 hits in 1 CRISPR screen"/>
</dbReference>
<dbReference type="EMBL" id="AE014298">
    <property type="protein sequence ID" value="ADV37743.1"/>
    <property type="molecule type" value="Genomic_DNA"/>
</dbReference>